<evidence type="ECO:0000313" key="10">
    <source>
        <dbReference type="Proteomes" id="UP000095280"/>
    </source>
</evidence>
<keyword evidence="2" id="KW-0436">Ligase</keyword>
<evidence type="ECO:0000256" key="7">
    <source>
        <dbReference type="ARBA" id="ARBA00048277"/>
    </source>
</evidence>
<dbReference type="PROSITE" id="PS00455">
    <property type="entry name" value="AMP_BINDING"/>
    <property type="match status" value="1"/>
</dbReference>
<dbReference type="EC" id="6.2.1.2" evidence="4"/>
<evidence type="ECO:0000259" key="9">
    <source>
        <dbReference type="Pfam" id="PF13193"/>
    </source>
</evidence>
<dbReference type="Proteomes" id="UP000095280">
    <property type="component" value="Unplaced"/>
</dbReference>
<dbReference type="GO" id="GO:0031956">
    <property type="term" value="F:medium-chain fatty acid-CoA ligase activity"/>
    <property type="evidence" value="ECO:0007669"/>
    <property type="project" value="UniProtKB-EC"/>
</dbReference>
<dbReference type="InterPro" id="IPR025110">
    <property type="entry name" value="AMP-bd_C"/>
</dbReference>
<dbReference type="Gene3D" id="3.40.50.12780">
    <property type="entry name" value="N-terminal domain of ligase-like"/>
    <property type="match status" value="1"/>
</dbReference>
<dbReference type="WBParaSite" id="maker-uti_cns_0002963-snap-gene-0.8-mRNA-1">
    <property type="protein sequence ID" value="maker-uti_cns_0002963-snap-gene-0.8-mRNA-1"/>
    <property type="gene ID" value="maker-uti_cns_0002963-snap-gene-0.8"/>
</dbReference>
<dbReference type="Gene3D" id="3.30.300.30">
    <property type="match status" value="1"/>
</dbReference>
<evidence type="ECO:0000256" key="2">
    <source>
        <dbReference type="ARBA" id="ARBA00022598"/>
    </source>
</evidence>
<evidence type="ECO:0000259" key="8">
    <source>
        <dbReference type="Pfam" id="PF00501"/>
    </source>
</evidence>
<comment type="catalytic activity">
    <reaction evidence="6">
        <text>octanoate + ATP + CoA = octanoyl-CoA + AMP + diphosphate</text>
        <dbReference type="Rhea" id="RHEA:33631"/>
        <dbReference type="ChEBI" id="CHEBI:25646"/>
        <dbReference type="ChEBI" id="CHEBI:30616"/>
        <dbReference type="ChEBI" id="CHEBI:33019"/>
        <dbReference type="ChEBI" id="CHEBI:57287"/>
        <dbReference type="ChEBI" id="CHEBI:57386"/>
        <dbReference type="ChEBI" id="CHEBI:456215"/>
    </reaction>
</comment>
<keyword evidence="10" id="KW-1185">Reference proteome</keyword>
<dbReference type="InterPro" id="IPR045851">
    <property type="entry name" value="AMP-bd_C_sf"/>
</dbReference>
<dbReference type="InterPro" id="IPR020845">
    <property type="entry name" value="AMP-binding_CS"/>
</dbReference>
<comment type="similarity">
    <text evidence="1">Belongs to the ATP-dependent AMP-binding enzyme family.</text>
</comment>
<dbReference type="InterPro" id="IPR000873">
    <property type="entry name" value="AMP-dep_synth/lig_dom"/>
</dbReference>
<evidence type="ECO:0000313" key="11">
    <source>
        <dbReference type="WBParaSite" id="maker-uti_cns_0002963-snap-gene-0.8-mRNA-1"/>
    </source>
</evidence>
<dbReference type="SUPFAM" id="SSF56801">
    <property type="entry name" value="Acetyl-CoA synthetase-like"/>
    <property type="match status" value="1"/>
</dbReference>
<evidence type="ECO:0000256" key="1">
    <source>
        <dbReference type="ARBA" id="ARBA00006432"/>
    </source>
</evidence>
<evidence type="ECO:0000256" key="3">
    <source>
        <dbReference type="ARBA" id="ARBA00037247"/>
    </source>
</evidence>
<accession>A0A1I8GSQ3</accession>
<dbReference type="Pfam" id="PF13193">
    <property type="entry name" value="AMP-binding_C"/>
    <property type="match status" value="1"/>
</dbReference>
<dbReference type="Pfam" id="PF00501">
    <property type="entry name" value="AMP-binding"/>
    <property type="match status" value="1"/>
</dbReference>
<reference evidence="11" key="1">
    <citation type="submission" date="2016-11" db="UniProtKB">
        <authorList>
            <consortium name="WormBaseParasite"/>
        </authorList>
    </citation>
    <scope>IDENTIFICATION</scope>
</reference>
<sequence length="555" mass="60979">ARLVSRQRNRNFLSSYVFGTTREPLRADTIGQALNAASHRQPDQKAFTFCFGSETVGNSGPRIVRSIGQLRTDVDRLAAGLLAAGLEPGDRIGFAAAKAGLVLVPMNPAYRADELRYCANRVGLRALVYSAKFKSSDYNRMLDLWPHLGTTQKSCLASEVLLVDSGWPAAHYTRGSMPTLSHLIAMDDINRPGVFGFNEICPVGENSDALDRTARIEVRVQMDDIACILFTSGTTGSPKGAALTHHSILNNAHFAGINAGFDGFRQRICLPVPFYHCFGMAMGNLQVLLHSASLVYPAPSFDPVATIDAIETERCTAVYCTPTMLIDLLEQPGVASRNLCSLSGGIIGGASCPPEIIRRAISELGMSRVTMGYGATEPSPIIFHCRWDDSQEKQQSLVGRVAPHVEVKIVNAEGLLVPRGQLGEICTRGYLLMRGYHNKPEATGEVIGPDRWYKTGDLGFIDEDGYGYVKGRIKDMVVGVPDPRMGEELCAVVRLKTPVSAEDLRAYVRCRIAHFKVPRYAIFRDHEMPMTVTGKVQKFKLREEVVKELKLEFLK</sequence>
<evidence type="ECO:0000256" key="5">
    <source>
        <dbReference type="ARBA" id="ARBA00039638"/>
    </source>
</evidence>
<dbReference type="PANTHER" id="PTHR43201:SF5">
    <property type="entry name" value="MEDIUM-CHAIN ACYL-COA LIGASE ACSF2, MITOCHONDRIAL"/>
    <property type="match status" value="1"/>
</dbReference>
<organism evidence="10 11">
    <name type="scientific">Macrostomum lignano</name>
    <dbReference type="NCBI Taxonomy" id="282301"/>
    <lineage>
        <taxon>Eukaryota</taxon>
        <taxon>Metazoa</taxon>
        <taxon>Spiralia</taxon>
        <taxon>Lophotrochozoa</taxon>
        <taxon>Platyhelminthes</taxon>
        <taxon>Rhabditophora</taxon>
        <taxon>Macrostomorpha</taxon>
        <taxon>Macrostomida</taxon>
        <taxon>Macrostomidae</taxon>
        <taxon>Macrostomum</taxon>
    </lineage>
</organism>
<dbReference type="InterPro" id="IPR042099">
    <property type="entry name" value="ANL_N_sf"/>
</dbReference>
<dbReference type="AlphaFoldDB" id="A0A1I8GSQ3"/>
<name>A0A1I8GSQ3_9PLAT</name>
<dbReference type="PANTHER" id="PTHR43201">
    <property type="entry name" value="ACYL-COA SYNTHETASE"/>
    <property type="match status" value="1"/>
</dbReference>
<comment type="function">
    <text evidence="3">Acyl-CoA synthases catalyze the initial reaction in fatty acid metabolism, by forming a thioester with CoA. Has some preference toward medium-chain substrates. Plays a role in adipocyte differentiation.</text>
</comment>
<comment type="catalytic activity">
    <reaction evidence="7">
        <text>a medium-chain fatty acid + ATP + CoA = a medium-chain fatty acyl-CoA + AMP + diphosphate</text>
        <dbReference type="Rhea" id="RHEA:48340"/>
        <dbReference type="ChEBI" id="CHEBI:30616"/>
        <dbReference type="ChEBI" id="CHEBI:33019"/>
        <dbReference type="ChEBI" id="CHEBI:57287"/>
        <dbReference type="ChEBI" id="CHEBI:59558"/>
        <dbReference type="ChEBI" id="CHEBI:90546"/>
        <dbReference type="ChEBI" id="CHEBI:456215"/>
        <dbReference type="EC" id="6.2.1.2"/>
    </reaction>
</comment>
<feature type="domain" description="AMP-dependent synthetase/ligase" evidence="8">
    <location>
        <begin position="38"/>
        <end position="437"/>
    </location>
</feature>
<protein>
    <recommendedName>
        <fullName evidence="5">Medium-chain acyl-CoA ligase ACSF2, mitochondrial</fullName>
        <ecNumber evidence="4">6.2.1.2</ecNumber>
    </recommendedName>
</protein>
<evidence type="ECO:0000256" key="6">
    <source>
        <dbReference type="ARBA" id="ARBA00047319"/>
    </source>
</evidence>
<proteinExistence type="inferred from homology"/>
<evidence type="ECO:0000256" key="4">
    <source>
        <dbReference type="ARBA" id="ARBA00039009"/>
    </source>
</evidence>
<feature type="domain" description="AMP-binding enzyme C-terminal" evidence="9">
    <location>
        <begin position="477"/>
        <end position="535"/>
    </location>
</feature>
<dbReference type="GO" id="GO:0006631">
    <property type="term" value="P:fatty acid metabolic process"/>
    <property type="evidence" value="ECO:0007669"/>
    <property type="project" value="TreeGrafter"/>
</dbReference>